<keyword evidence="2" id="KW-0547">Nucleotide-binding</keyword>
<dbReference type="Pfam" id="PF01923">
    <property type="entry name" value="Cob_adeno_trans"/>
    <property type="match status" value="1"/>
</dbReference>
<protein>
    <recommendedName>
        <fullName evidence="4">Cobalamin adenosyltransferase-like domain-containing protein</fullName>
    </recommendedName>
</protein>
<feature type="domain" description="Cobalamin adenosyltransferase-like" evidence="4">
    <location>
        <begin position="3"/>
        <end position="163"/>
    </location>
</feature>
<dbReference type="InterPro" id="IPR036451">
    <property type="entry name" value="CblAdoTrfase-like_sf"/>
</dbReference>
<dbReference type="PANTHER" id="PTHR12213">
    <property type="entry name" value="CORRINOID ADENOSYLTRANSFERASE"/>
    <property type="match status" value="1"/>
</dbReference>
<accession>A0A382KRP3</accession>
<gene>
    <name evidence="5" type="ORF">METZ01_LOCUS280328</name>
</gene>
<keyword evidence="1" id="KW-0808">Transferase</keyword>
<proteinExistence type="predicted"/>
<evidence type="ECO:0000259" key="4">
    <source>
        <dbReference type="Pfam" id="PF01923"/>
    </source>
</evidence>
<dbReference type="InterPro" id="IPR016030">
    <property type="entry name" value="CblAdoTrfase-like"/>
</dbReference>
<dbReference type="InterPro" id="IPR029499">
    <property type="entry name" value="PduO-typ"/>
</dbReference>
<dbReference type="GO" id="GO:0005524">
    <property type="term" value="F:ATP binding"/>
    <property type="evidence" value="ECO:0007669"/>
    <property type="project" value="UniProtKB-KW"/>
</dbReference>
<dbReference type="NCBIfam" id="TIGR00636">
    <property type="entry name" value="PduO_Nterm"/>
    <property type="match status" value="1"/>
</dbReference>
<dbReference type="Gene3D" id="1.20.1200.10">
    <property type="entry name" value="Cobalamin adenosyltransferase-like"/>
    <property type="match status" value="1"/>
</dbReference>
<keyword evidence="3" id="KW-0067">ATP-binding</keyword>
<dbReference type="EMBL" id="UINC01082579">
    <property type="protein sequence ID" value="SVC27474.1"/>
    <property type="molecule type" value="Genomic_DNA"/>
</dbReference>
<evidence type="ECO:0000256" key="1">
    <source>
        <dbReference type="ARBA" id="ARBA00022679"/>
    </source>
</evidence>
<dbReference type="PANTHER" id="PTHR12213:SF0">
    <property type="entry name" value="CORRINOID ADENOSYLTRANSFERASE MMAB"/>
    <property type="match status" value="1"/>
</dbReference>
<name>A0A382KRP3_9ZZZZ</name>
<dbReference type="GO" id="GO:0008817">
    <property type="term" value="F:corrinoid adenosyltransferase activity"/>
    <property type="evidence" value="ECO:0007669"/>
    <property type="project" value="TreeGrafter"/>
</dbReference>
<evidence type="ECO:0000313" key="5">
    <source>
        <dbReference type="EMBL" id="SVC27474.1"/>
    </source>
</evidence>
<reference evidence="5" key="1">
    <citation type="submission" date="2018-05" db="EMBL/GenBank/DDBJ databases">
        <authorList>
            <person name="Lanie J.A."/>
            <person name="Ng W.-L."/>
            <person name="Kazmierczak K.M."/>
            <person name="Andrzejewski T.M."/>
            <person name="Davidsen T.M."/>
            <person name="Wayne K.J."/>
            <person name="Tettelin H."/>
            <person name="Glass J.I."/>
            <person name="Rusch D."/>
            <person name="Podicherti R."/>
            <person name="Tsui H.-C.T."/>
            <person name="Winkler M.E."/>
        </authorList>
    </citation>
    <scope>NUCLEOTIDE SEQUENCE</scope>
</reference>
<organism evidence="5">
    <name type="scientific">marine metagenome</name>
    <dbReference type="NCBI Taxonomy" id="408172"/>
    <lineage>
        <taxon>unclassified sequences</taxon>
        <taxon>metagenomes</taxon>
        <taxon>ecological metagenomes</taxon>
    </lineage>
</organism>
<dbReference type="SUPFAM" id="SSF89028">
    <property type="entry name" value="Cobalamin adenosyltransferase-like"/>
    <property type="match status" value="1"/>
</dbReference>
<evidence type="ECO:0000256" key="2">
    <source>
        <dbReference type="ARBA" id="ARBA00022741"/>
    </source>
</evidence>
<dbReference type="AlphaFoldDB" id="A0A382KRP3"/>
<evidence type="ECO:0000256" key="3">
    <source>
        <dbReference type="ARBA" id="ARBA00022840"/>
    </source>
</evidence>
<sequence length="179" mass="20390">MSISTKNGDNGDTSLFDGTRIGKNSATIDAIGISDELNAMVGLIQSKKYNKDFEKIQNELFVVGADIATPLRTTHEPRTKRIRERHLERIEILCKFLENEIGPITSFVIPGGSEISSLIHISRTISRKLERSVVKISQEREMNKILLKYLNRLSDYFYLAALKENKDSKTEERKVDFEV</sequence>